<evidence type="ECO:0000256" key="1">
    <source>
        <dbReference type="SAM" id="SignalP"/>
    </source>
</evidence>
<dbReference type="CDD" id="cd01008">
    <property type="entry name" value="PBP2_NrtA_SsuA_CpmA_like"/>
    <property type="match status" value="1"/>
</dbReference>
<dbReference type="PROSITE" id="PS51257">
    <property type="entry name" value="PROKAR_LIPOPROTEIN"/>
    <property type="match status" value="1"/>
</dbReference>
<comment type="caution">
    <text evidence="3">The sequence shown here is derived from an EMBL/GenBank/DDBJ whole genome shotgun (WGS) entry which is preliminary data.</text>
</comment>
<evidence type="ECO:0000313" key="4">
    <source>
        <dbReference type="Proteomes" id="UP001275440"/>
    </source>
</evidence>
<gene>
    <name evidence="3" type="ORF">F8M49_24550</name>
</gene>
<dbReference type="RefSeq" id="WP_072809035.1">
    <property type="nucleotide sequence ID" value="NZ_JAHWLX010000002.1"/>
</dbReference>
<feature type="domain" description="SsuA/THI5-like" evidence="2">
    <location>
        <begin position="73"/>
        <end position="256"/>
    </location>
</feature>
<keyword evidence="4" id="KW-1185">Reference proteome</keyword>
<dbReference type="Pfam" id="PF09084">
    <property type="entry name" value="NMT1"/>
    <property type="match status" value="1"/>
</dbReference>
<dbReference type="SUPFAM" id="SSF53850">
    <property type="entry name" value="Periplasmic binding protein-like II"/>
    <property type="match status" value="1"/>
</dbReference>
<dbReference type="Proteomes" id="UP001275440">
    <property type="component" value="Unassembled WGS sequence"/>
</dbReference>
<sequence>MKNKSRLLTTIVALATVAIGLTGCSSDSGADDDTVVFRSAYLPTANYLTTVRTTGVLEDELAKVGATAEHIGPLDPIEAYNTVTSGNADASSTGTGYFVNLAANDSEWVAFALEKYTGDSQGIVAAPGTGIDSLEDLYGKKIGIDNPGATGDYLVHQAFANAGLDVSRVELVSLAPGDFAAAFGSGQIDALASFDQNLANAVATPGAKLLVTGDQIGSYNWSIHIASREFATEHPEALAAVYRGLVRESQRAQADPSIITDAYTEFGAGDEVVEVVSGFSTPQILPLDAAAVADLNALAEQYVEFGFIDEAPEIGNYVVNLAE</sequence>
<dbReference type="InterPro" id="IPR015168">
    <property type="entry name" value="SsuA/THI5"/>
</dbReference>
<evidence type="ECO:0000313" key="3">
    <source>
        <dbReference type="EMBL" id="MDV2477760.1"/>
    </source>
</evidence>
<evidence type="ECO:0000259" key="2">
    <source>
        <dbReference type="Pfam" id="PF09084"/>
    </source>
</evidence>
<dbReference type="PANTHER" id="PTHR30024">
    <property type="entry name" value="ALIPHATIC SULFONATES-BINDING PROTEIN-RELATED"/>
    <property type="match status" value="1"/>
</dbReference>
<dbReference type="EMBL" id="WBMO01000005">
    <property type="protein sequence ID" value="MDV2477760.1"/>
    <property type="molecule type" value="Genomic_DNA"/>
</dbReference>
<feature type="chain" id="PRO_5046002080" evidence="1">
    <location>
        <begin position="31"/>
        <end position="323"/>
    </location>
</feature>
<feature type="signal peptide" evidence="1">
    <location>
        <begin position="1"/>
        <end position="30"/>
    </location>
</feature>
<accession>A0ABU3WUT9</accession>
<keyword evidence="1" id="KW-0732">Signal</keyword>
<organism evidence="3 4">
    <name type="scientific">Rhodococcus zopfii</name>
    <dbReference type="NCBI Taxonomy" id="43772"/>
    <lineage>
        <taxon>Bacteria</taxon>
        <taxon>Bacillati</taxon>
        <taxon>Actinomycetota</taxon>
        <taxon>Actinomycetes</taxon>
        <taxon>Mycobacteriales</taxon>
        <taxon>Nocardiaceae</taxon>
        <taxon>Rhodococcus</taxon>
    </lineage>
</organism>
<protein>
    <submittedName>
        <fullName evidence="3">PhnD/SsuA/transferrin family substrate-binding protein</fullName>
    </submittedName>
</protein>
<proteinExistence type="predicted"/>
<name>A0ABU3WUT9_9NOCA</name>
<reference evidence="3 4" key="1">
    <citation type="submission" date="2019-10" db="EMBL/GenBank/DDBJ databases">
        <title>Draft Genome Assembly of Rhodococcus zopfii DSM44189.</title>
        <authorList>
            <person name="Sutton J.M."/>
            <person name="Akob D.M."/>
            <person name="Bushman T.J."/>
        </authorList>
    </citation>
    <scope>NUCLEOTIDE SEQUENCE [LARGE SCALE GENOMIC DNA]</scope>
    <source>
        <strain evidence="3 4">DSM 44189</strain>
    </source>
</reference>
<dbReference type="Gene3D" id="3.40.190.10">
    <property type="entry name" value="Periplasmic binding protein-like II"/>
    <property type="match status" value="2"/>
</dbReference>